<evidence type="ECO:0000256" key="1">
    <source>
        <dbReference type="ARBA" id="ARBA00022676"/>
    </source>
</evidence>
<evidence type="ECO:0000256" key="2">
    <source>
        <dbReference type="ARBA" id="ARBA00022679"/>
    </source>
</evidence>
<evidence type="ECO:0000313" key="4">
    <source>
        <dbReference type="EMBL" id="SIO01341.1"/>
    </source>
</evidence>
<evidence type="ECO:0000259" key="3">
    <source>
        <dbReference type="Pfam" id="PF00535"/>
    </source>
</evidence>
<dbReference type="Proteomes" id="UP000184758">
    <property type="component" value="Unassembled WGS sequence"/>
</dbReference>
<dbReference type="RefSeq" id="WP_034547756.1">
    <property type="nucleotide sequence ID" value="NZ_FSRN01000001.1"/>
</dbReference>
<dbReference type="STRING" id="28230.SAMN05878443_0965"/>
<accession>A0A1N6G1M0</accession>
<proteinExistence type="predicted"/>
<keyword evidence="1" id="KW-0328">Glycosyltransferase</keyword>
<dbReference type="eggNOG" id="COG0463">
    <property type="taxonomic scope" value="Bacteria"/>
</dbReference>
<protein>
    <submittedName>
        <fullName evidence="4">Glycosyl transferase family 2</fullName>
    </submittedName>
</protein>
<organism evidence="4 5">
    <name type="scientific">Carnobacterium alterfunditum</name>
    <dbReference type="NCBI Taxonomy" id="28230"/>
    <lineage>
        <taxon>Bacteria</taxon>
        <taxon>Bacillati</taxon>
        <taxon>Bacillota</taxon>
        <taxon>Bacilli</taxon>
        <taxon>Lactobacillales</taxon>
        <taxon>Carnobacteriaceae</taxon>
        <taxon>Carnobacterium</taxon>
    </lineage>
</organism>
<keyword evidence="2 4" id="KW-0808">Transferase</keyword>
<dbReference type="GO" id="GO:0016757">
    <property type="term" value="F:glycosyltransferase activity"/>
    <property type="evidence" value="ECO:0007669"/>
    <property type="project" value="UniProtKB-KW"/>
</dbReference>
<keyword evidence="5" id="KW-1185">Reference proteome</keyword>
<dbReference type="Pfam" id="PF00535">
    <property type="entry name" value="Glycos_transf_2"/>
    <property type="match status" value="1"/>
</dbReference>
<dbReference type="InterPro" id="IPR029044">
    <property type="entry name" value="Nucleotide-diphossugar_trans"/>
</dbReference>
<name>A0A1N6G1M0_9LACT</name>
<reference evidence="5" key="1">
    <citation type="submission" date="2016-11" db="EMBL/GenBank/DDBJ databases">
        <authorList>
            <person name="Varghese N."/>
            <person name="Submissions S."/>
        </authorList>
    </citation>
    <scope>NUCLEOTIDE SEQUENCE [LARGE SCALE GENOMIC DNA]</scope>
    <source>
        <strain evidence="5">313</strain>
    </source>
</reference>
<gene>
    <name evidence="4" type="ORF">SAMN05878443_0965</name>
</gene>
<dbReference type="InterPro" id="IPR001173">
    <property type="entry name" value="Glyco_trans_2-like"/>
</dbReference>
<dbReference type="CDD" id="cd00761">
    <property type="entry name" value="Glyco_tranf_GTA_type"/>
    <property type="match status" value="1"/>
</dbReference>
<dbReference type="OrthoDB" id="8773442at2"/>
<evidence type="ECO:0000313" key="5">
    <source>
        <dbReference type="Proteomes" id="UP000184758"/>
    </source>
</evidence>
<dbReference type="AlphaFoldDB" id="A0A1N6G1M0"/>
<feature type="domain" description="Glycosyltransferase 2-like" evidence="3">
    <location>
        <begin position="4"/>
        <end position="159"/>
    </location>
</feature>
<dbReference type="PANTHER" id="PTHR22916:SF51">
    <property type="entry name" value="GLYCOSYLTRANSFERASE EPSH-RELATED"/>
    <property type="match status" value="1"/>
</dbReference>
<dbReference type="Gene3D" id="3.90.550.10">
    <property type="entry name" value="Spore Coat Polysaccharide Biosynthesis Protein SpsA, Chain A"/>
    <property type="match status" value="1"/>
</dbReference>
<sequence>MLLSVIMPVYNTSATLGDAVKSVLQQQYSDFELILINDGSSDSSPEICDLLAKTDERIKVVHQENKGLSAARNQGIKSASGEFYAFIDSDDRFDKEAFLNFYKEKIQHPDMTMYVMNFDKVYGGISVPKKRSKDKIIIEPKELIKLIFSFSGVAFYTWNKIYHHSLFHEVSFPEGKIFEDIVTTYKLAKISSKTIVTTTVGYHYIRRSNTIVSSTFSPKYYDILTETEQLYALIKKDFPELKHEGLQKLIESINSVGYKLSQAPESIDTEVFGERLQQDIQRYQEEIDSDKKIPLYFKIGLKLLQSDISSYKDYYKTNLKKFIMGKQSKTEDKSL</sequence>
<dbReference type="SUPFAM" id="SSF53448">
    <property type="entry name" value="Nucleotide-diphospho-sugar transferases"/>
    <property type="match status" value="1"/>
</dbReference>
<dbReference type="PANTHER" id="PTHR22916">
    <property type="entry name" value="GLYCOSYLTRANSFERASE"/>
    <property type="match status" value="1"/>
</dbReference>
<dbReference type="EMBL" id="FSRN01000001">
    <property type="protein sequence ID" value="SIO01341.1"/>
    <property type="molecule type" value="Genomic_DNA"/>
</dbReference>